<dbReference type="Gene3D" id="2.30.30.90">
    <property type="match status" value="1"/>
</dbReference>
<evidence type="ECO:0000313" key="4">
    <source>
        <dbReference type="Proteomes" id="UP000094652"/>
    </source>
</evidence>
<evidence type="ECO:0000259" key="2">
    <source>
        <dbReference type="SMART" id="SM00899"/>
    </source>
</evidence>
<evidence type="ECO:0000313" key="3">
    <source>
        <dbReference type="EMBL" id="AOR24401.1"/>
    </source>
</evidence>
<dbReference type="PANTHER" id="PTHR43151">
    <property type="entry name" value="FEOA FAMILY PROTEIN"/>
    <property type="match status" value="1"/>
</dbReference>
<dbReference type="RefSeq" id="WP_069680530.1">
    <property type="nucleotide sequence ID" value="NZ_CP017253.2"/>
</dbReference>
<dbReference type="GO" id="GO:0046914">
    <property type="term" value="F:transition metal ion binding"/>
    <property type="evidence" value="ECO:0007669"/>
    <property type="project" value="InterPro"/>
</dbReference>
<dbReference type="OrthoDB" id="5984at2"/>
<dbReference type="AlphaFoldDB" id="A0A1D7XM40"/>
<dbReference type="PANTHER" id="PTHR43151:SF1">
    <property type="entry name" value="SSR2333 PROTEIN"/>
    <property type="match status" value="1"/>
</dbReference>
<proteinExistence type="predicted"/>
<dbReference type="SUPFAM" id="SSF50037">
    <property type="entry name" value="C-terminal domain of transcriptional repressors"/>
    <property type="match status" value="1"/>
</dbReference>
<organism evidence="3 4">
    <name type="scientific">Clostridium taeniosporum</name>
    <dbReference type="NCBI Taxonomy" id="394958"/>
    <lineage>
        <taxon>Bacteria</taxon>
        <taxon>Bacillati</taxon>
        <taxon>Bacillota</taxon>
        <taxon>Clostridia</taxon>
        <taxon>Eubacteriales</taxon>
        <taxon>Clostridiaceae</taxon>
        <taxon>Clostridium</taxon>
    </lineage>
</organism>
<name>A0A1D7XM40_9CLOT</name>
<gene>
    <name evidence="3" type="ORF">BGI42_11950</name>
</gene>
<protein>
    <submittedName>
        <fullName evidence="3">Ferrous iron transport protein A</fullName>
    </submittedName>
</protein>
<dbReference type="InterPro" id="IPR007167">
    <property type="entry name" value="Fe-transptr_FeoA-like"/>
</dbReference>
<dbReference type="InterPro" id="IPR038157">
    <property type="entry name" value="FeoA_core_dom"/>
</dbReference>
<dbReference type="InterPro" id="IPR008988">
    <property type="entry name" value="Transcriptional_repressor_C"/>
</dbReference>
<evidence type="ECO:0000256" key="1">
    <source>
        <dbReference type="ARBA" id="ARBA00023004"/>
    </source>
</evidence>
<dbReference type="Pfam" id="PF04023">
    <property type="entry name" value="FeoA"/>
    <property type="match status" value="1"/>
</dbReference>
<sequence length="69" mass="7399">MPLILANTGQNMSIKKIRGNDETKKFLSSLGFIVGETVNIISEIAGSLIIKVKGSRVALDKSIASRIIV</sequence>
<dbReference type="STRING" id="394958.BGI42_11950"/>
<reference evidence="4" key="1">
    <citation type="submission" date="2016-09" db="EMBL/GenBank/DDBJ databases">
        <title>Genomics of Clostridium taeniosporum, an organism which forms endospores with ribbon-like appendages.</title>
        <authorList>
            <person name="Walker J.R."/>
        </authorList>
    </citation>
    <scope>NUCLEOTIDE SEQUENCE [LARGE SCALE GENOMIC DNA]</scope>
    <source>
        <strain evidence="4">1/k</strain>
    </source>
</reference>
<accession>A0A1D7XM40</accession>
<dbReference type="SMART" id="SM00899">
    <property type="entry name" value="FeoA"/>
    <property type="match status" value="1"/>
</dbReference>
<dbReference type="KEGG" id="ctae:BGI42_11950"/>
<keyword evidence="4" id="KW-1185">Reference proteome</keyword>
<keyword evidence="1" id="KW-0408">Iron</keyword>
<dbReference type="Proteomes" id="UP000094652">
    <property type="component" value="Chromosome"/>
</dbReference>
<dbReference type="EMBL" id="CP017253">
    <property type="protein sequence ID" value="AOR24401.1"/>
    <property type="molecule type" value="Genomic_DNA"/>
</dbReference>
<feature type="domain" description="Ferrous iron transporter FeoA-like" evidence="2">
    <location>
        <begin position="1"/>
        <end position="69"/>
    </location>
</feature>
<dbReference type="InterPro" id="IPR053184">
    <property type="entry name" value="FeoA-like"/>
</dbReference>